<feature type="compositionally biased region" description="Polar residues" evidence="1">
    <location>
        <begin position="62"/>
        <end position="77"/>
    </location>
</feature>
<feature type="compositionally biased region" description="Low complexity" evidence="1">
    <location>
        <begin position="442"/>
        <end position="472"/>
    </location>
</feature>
<feature type="compositionally biased region" description="Polar residues" evidence="1">
    <location>
        <begin position="578"/>
        <end position="587"/>
    </location>
</feature>
<feature type="region of interest" description="Disordered" evidence="1">
    <location>
        <begin position="526"/>
        <end position="606"/>
    </location>
</feature>
<feature type="compositionally biased region" description="Low complexity" evidence="1">
    <location>
        <begin position="533"/>
        <end position="577"/>
    </location>
</feature>
<feature type="region of interest" description="Disordered" evidence="1">
    <location>
        <begin position="172"/>
        <end position="204"/>
    </location>
</feature>
<dbReference type="AlphaFoldDB" id="A0AAV9JSC7"/>
<feature type="region of interest" description="Disordered" evidence="1">
    <location>
        <begin position="428"/>
        <end position="487"/>
    </location>
</feature>
<keyword evidence="3" id="KW-1185">Reference proteome</keyword>
<evidence type="ECO:0000256" key="1">
    <source>
        <dbReference type="SAM" id="MobiDB-lite"/>
    </source>
</evidence>
<feature type="region of interest" description="Disordered" evidence="1">
    <location>
        <begin position="62"/>
        <end position="155"/>
    </location>
</feature>
<feature type="region of interest" description="Disordered" evidence="1">
    <location>
        <begin position="629"/>
        <end position="669"/>
    </location>
</feature>
<feature type="compositionally biased region" description="Polar residues" evidence="1">
    <location>
        <begin position="176"/>
        <end position="202"/>
    </location>
</feature>
<evidence type="ECO:0000313" key="3">
    <source>
        <dbReference type="Proteomes" id="UP001324427"/>
    </source>
</evidence>
<gene>
    <name evidence="2" type="ORF">LTR36_001079</name>
</gene>
<reference evidence="2 3" key="1">
    <citation type="submission" date="2021-11" db="EMBL/GenBank/DDBJ databases">
        <title>Black yeast isolated from Biological Soil Crust.</title>
        <authorList>
            <person name="Kurbessoian T."/>
        </authorList>
    </citation>
    <scope>NUCLEOTIDE SEQUENCE [LARGE SCALE GENOMIC DNA]</scope>
    <source>
        <strain evidence="2 3">CCFEE 5522</strain>
    </source>
</reference>
<name>A0AAV9JSC7_9PEZI</name>
<feature type="compositionally biased region" description="Polar residues" evidence="1">
    <location>
        <begin position="637"/>
        <end position="659"/>
    </location>
</feature>
<proteinExistence type="predicted"/>
<feature type="region of interest" description="Disordered" evidence="1">
    <location>
        <begin position="316"/>
        <end position="380"/>
    </location>
</feature>
<feature type="compositionally biased region" description="Basic and acidic residues" evidence="1">
    <location>
        <begin position="92"/>
        <end position="116"/>
    </location>
</feature>
<dbReference type="Proteomes" id="UP001324427">
    <property type="component" value="Unassembled WGS sequence"/>
</dbReference>
<organism evidence="2 3">
    <name type="scientific">Oleoguttula mirabilis</name>
    <dbReference type="NCBI Taxonomy" id="1507867"/>
    <lineage>
        <taxon>Eukaryota</taxon>
        <taxon>Fungi</taxon>
        <taxon>Dikarya</taxon>
        <taxon>Ascomycota</taxon>
        <taxon>Pezizomycotina</taxon>
        <taxon>Dothideomycetes</taxon>
        <taxon>Dothideomycetidae</taxon>
        <taxon>Mycosphaerellales</taxon>
        <taxon>Teratosphaeriaceae</taxon>
        <taxon>Oleoguttula</taxon>
    </lineage>
</organism>
<protein>
    <submittedName>
        <fullName evidence="2">Uncharacterized protein</fullName>
    </submittedName>
</protein>
<comment type="caution">
    <text evidence="2">The sequence shown here is derived from an EMBL/GenBank/DDBJ whole genome shotgun (WGS) entry which is preliminary data.</text>
</comment>
<sequence>MRVCTTGAGDASTITLCKEITSTIVHHARGFGPAVAEATETSSPVSTDVSIEARDAVDEVSLTTSVSMPTSAPAGTQSDHHGHKMPGNHSNWDFDRSHPHGEATGTHSDRHGHETSGNHSSWDFSRPHHHGEPTGTDGKPQDRFTHGMFHGETATPHITFSTGYKAIAAREALSPQPLSETKTTSSSHRPTEHTSLNTSSTDRLPPAFPFSAVEGLPSTGRIEADLTTLTSKTLTTVKSTTTEHGALSIETRTETLLITETSLRVETTTVHLTASRTVTSDLGTYFGPAMYDTSAQAGRSTWTATPASAESIQAADTGIDRGGPPTDTTTATTQSSTSSTKSSTSSTKSSTSSTKSSTSSTKSSTSSSRHPGQTGPPALAEHSILPLDKLWGQLNKDTIYAAYFIPLTISADELVAAHVHDLNKITIGFGSDKQPTSEHSETTTSSEHSPSTISSEHNRTTSSSEHSSSTTRLIAPPTDTAPITASSLHSCEPKTVVKTITKMTTNGAADHDTFTIFTTTMALPRTHEHGTGSCVTVKSTTSRKTTESTALSTSTSSHSSHSSSSKSTLVVTSTTPSWNGTSMNSLTEPAGGSTAPVSMQDDTDDSEYWASVSETQILSSTTVAAATNEGDAWMGTGTVTAVPSSETSYQDGTPTSASDAGSGVPTVDQ</sequence>
<evidence type="ECO:0000313" key="2">
    <source>
        <dbReference type="EMBL" id="KAK4547423.1"/>
    </source>
</evidence>
<accession>A0AAV9JSC7</accession>
<feature type="compositionally biased region" description="Low complexity" evidence="1">
    <location>
        <begin position="328"/>
        <end position="368"/>
    </location>
</feature>
<dbReference type="EMBL" id="JAVFHQ010000011">
    <property type="protein sequence ID" value="KAK4547423.1"/>
    <property type="molecule type" value="Genomic_DNA"/>
</dbReference>